<reference evidence="1" key="2">
    <citation type="submission" date="2022-01" db="EMBL/GenBank/DDBJ databases">
        <authorList>
            <person name="Yamashiro T."/>
            <person name="Shiraishi A."/>
            <person name="Satake H."/>
            <person name="Nakayama K."/>
        </authorList>
    </citation>
    <scope>NUCLEOTIDE SEQUENCE</scope>
</reference>
<gene>
    <name evidence="1" type="ORF">Tco_0652619</name>
</gene>
<comment type="caution">
    <text evidence="1">The sequence shown here is derived from an EMBL/GenBank/DDBJ whole genome shotgun (WGS) entry which is preliminary data.</text>
</comment>
<sequence>MQRDFQSRITAVEQFVNHHKTSDSHVTNVFSNSMEFDDHDFGSLTENPHNRVALMKKITECMSVDKNPSCGSDVKAGNKESMCVDSSVKTSCATDINANNVHNDSMDFDHDPKVVEQNEFDQNVADKNLIHDFDQTVEWKILLNDEVLEEPQLSGPNFIVEEHQQVSSKNCEVPLAGAEKIAVDALMKIINFDIPKESPIQPMVIETPVEGCKSGETSKSMISETQSHTCDFVEEANDAKVQREAKASKYRVSPYMIQPESTQQNHKVRARNKKVKKRGLPLTAHDGKVIPDWKEAKKGVGGCLIRI</sequence>
<keyword evidence="2" id="KW-1185">Reference proteome</keyword>
<evidence type="ECO:0000313" key="1">
    <source>
        <dbReference type="EMBL" id="GJS57835.1"/>
    </source>
</evidence>
<accession>A0ABQ4WYU4</accession>
<organism evidence="1 2">
    <name type="scientific">Tanacetum coccineum</name>
    <dbReference type="NCBI Taxonomy" id="301880"/>
    <lineage>
        <taxon>Eukaryota</taxon>
        <taxon>Viridiplantae</taxon>
        <taxon>Streptophyta</taxon>
        <taxon>Embryophyta</taxon>
        <taxon>Tracheophyta</taxon>
        <taxon>Spermatophyta</taxon>
        <taxon>Magnoliopsida</taxon>
        <taxon>eudicotyledons</taxon>
        <taxon>Gunneridae</taxon>
        <taxon>Pentapetalae</taxon>
        <taxon>asterids</taxon>
        <taxon>campanulids</taxon>
        <taxon>Asterales</taxon>
        <taxon>Asteraceae</taxon>
        <taxon>Asteroideae</taxon>
        <taxon>Anthemideae</taxon>
        <taxon>Anthemidinae</taxon>
        <taxon>Tanacetum</taxon>
    </lineage>
</organism>
<proteinExistence type="predicted"/>
<dbReference type="EMBL" id="BQNB010009036">
    <property type="protein sequence ID" value="GJS57835.1"/>
    <property type="molecule type" value="Genomic_DNA"/>
</dbReference>
<reference evidence="1" key="1">
    <citation type="journal article" date="2022" name="Int. J. Mol. Sci.">
        <title>Draft Genome of Tanacetum Coccineum: Genomic Comparison of Closely Related Tanacetum-Family Plants.</title>
        <authorList>
            <person name="Yamashiro T."/>
            <person name="Shiraishi A."/>
            <person name="Nakayama K."/>
            <person name="Satake H."/>
        </authorList>
    </citation>
    <scope>NUCLEOTIDE SEQUENCE</scope>
</reference>
<evidence type="ECO:0000313" key="2">
    <source>
        <dbReference type="Proteomes" id="UP001151760"/>
    </source>
</evidence>
<dbReference type="Proteomes" id="UP001151760">
    <property type="component" value="Unassembled WGS sequence"/>
</dbReference>
<protein>
    <submittedName>
        <fullName evidence="1">Uncharacterized protein</fullName>
    </submittedName>
</protein>
<name>A0ABQ4WYU4_9ASTR</name>